<proteinExistence type="predicted"/>
<accession>A0ACD1AB11</accession>
<organism evidence="1 2">
    <name type="scientific">Anoxybacterium hadale</name>
    <dbReference type="NCBI Taxonomy" id="3408580"/>
    <lineage>
        <taxon>Bacteria</taxon>
        <taxon>Bacillati</taxon>
        <taxon>Bacillota</taxon>
        <taxon>Clostridia</taxon>
        <taxon>Peptostreptococcales</taxon>
        <taxon>Anaerovoracaceae</taxon>
        <taxon>Anoxybacterium</taxon>
    </lineage>
</organism>
<gene>
    <name evidence="1" type="ORF">FRZ06_10415</name>
</gene>
<evidence type="ECO:0000313" key="1">
    <source>
        <dbReference type="EMBL" id="QOX63728.1"/>
    </source>
</evidence>
<dbReference type="EMBL" id="CP042469">
    <property type="protein sequence ID" value="QOX63728.1"/>
    <property type="molecule type" value="Genomic_DNA"/>
</dbReference>
<reference evidence="1" key="1">
    <citation type="submission" date="2019-08" db="EMBL/GenBank/DDBJ databases">
        <title>Genome sequence of Clostridiales bacterium MT110.</title>
        <authorList>
            <person name="Cao J."/>
        </authorList>
    </citation>
    <scope>NUCLEOTIDE SEQUENCE</scope>
    <source>
        <strain evidence="1">MT110</strain>
    </source>
</reference>
<name>A0ACD1AB11_9FIRM</name>
<evidence type="ECO:0000313" key="2">
    <source>
        <dbReference type="Proteomes" id="UP000594014"/>
    </source>
</evidence>
<sequence length="108" mass="12279">MAMDRKALGRAIKASRTENKITQEQLAEIIGVAPSHIKQLEAGNRSPSIEVLYQLAHVLNLSIDQIFFPERKDDKELVYKIERSLQDCSVHELKVIYSTISAMKDKPE</sequence>
<protein>
    <submittedName>
        <fullName evidence="1">Helix-turn-helix transcriptional regulator</fullName>
    </submittedName>
</protein>
<keyword evidence="2" id="KW-1185">Reference proteome</keyword>
<dbReference type="Proteomes" id="UP000594014">
    <property type="component" value="Chromosome"/>
</dbReference>